<evidence type="ECO:0000259" key="2">
    <source>
        <dbReference type="Pfam" id="PF00534"/>
    </source>
</evidence>
<protein>
    <recommendedName>
        <fullName evidence="2">Glycosyl transferase family 1 domain-containing protein</fullName>
    </recommendedName>
</protein>
<dbReference type="Proteomes" id="UP001189122">
    <property type="component" value="Unassembled WGS sequence"/>
</dbReference>
<sequence length="385" mass="41455">MAPWKTAGWPWGKPIVPSPTRPPCVLWMAPFLSGGGYSSEAWSYITALSRMMEEMENPPIRLTIDQHGDLGTPSSGPACRKRTTGAWAPSLFQTTPCPPGGAYAAALAVVGRTMFETDRVEPEHVRRCNRMDAVWVPTEFNAATFVGSGVEASQGGGGGAARGRLLLRPFQAPPVDTPLRGPSAAAGERPPEGKLRLPQYLQMGAVLGGGWGLPLHLDEPISRRRRRRRDPAEDLEFVTAAGLAAPEEGVGAGLSPGGAHPAGGAARLYKAADAFVLPSRGEGWGRPLVEAMAMELPVIATNWSGPAEFLTAENSYPLPSHLWAEPSVAELRALMRRVVRSPEEARRRGRRAREDMVRRFSPAVVASQVVDQVLRVSRVRQPMSA</sequence>
<evidence type="ECO:0000313" key="4">
    <source>
        <dbReference type="Proteomes" id="UP001189122"/>
    </source>
</evidence>
<keyword evidence="1" id="KW-0328">Glycosyltransferase</keyword>
<proteinExistence type="predicted"/>
<dbReference type="Pfam" id="PF00534">
    <property type="entry name" value="Glycos_transf_1"/>
    <property type="match status" value="1"/>
</dbReference>
<organism evidence="3">
    <name type="scientific">Spirodela intermedia</name>
    <name type="common">Intermediate duckweed</name>
    <dbReference type="NCBI Taxonomy" id="51605"/>
    <lineage>
        <taxon>Eukaryota</taxon>
        <taxon>Viridiplantae</taxon>
        <taxon>Streptophyta</taxon>
        <taxon>Embryophyta</taxon>
        <taxon>Tracheophyta</taxon>
        <taxon>Spermatophyta</taxon>
        <taxon>Magnoliopsida</taxon>
        <taxon>Liliopsida</taxon>
        <taxon>Araceae</taxon>
        <taxon>Lemnoideae</taxon>
        <taxon>Spirodela</taxon>
    </lineage>
</organism>
<name>A0A7I8JEC4_SPIIN</name>
<feature type="domain" description="Glycosyl transferase family 1" evidence="2">
    <location>
        <begin position="267"/>
        <end position="354"/>
    </location>
</feature>
<dbReference type="Gene3D" id="3.40.50.2000">
    <property type="entry name" value="Glycogen Phosphorylase B"/>
    <property type="match status" value="1"/>
</dbReference>
<keyword evidence="4" id="KW-1185">Reference proteome</keyword>
<dbReference type="PANTHER" id="PTHR46656:SF3">
    <property type="entry name" value="PUTATIVE-RELATED"/>
    <property type="match status" value="1"/>
</dbReference>
<accession>A0A7I8JEC4</accession>
<dbReference type="PANTHER" id="PTHR46656">
    <property type="entry name" value="PUTATIVE-RELATED"/>
    <property type="match status" value="1"/>
</dbReference>
<dbReference type="GO" id="GO:0016757">
    <property type="term" value="F:glycosyltransferase activity"/>
    <property type="evidence" value="ECO:0007669"/>
    <property type="project" value="UniProtKB-KW"/>
</dbReference>
<dbReference type="InterPro" id="IPR001296">
    <property type="entry name" value="Glyco_trans_1"/>
</dbReference>
<evidence type="ECO:0000256" key="1">
    <source>
        <dbReference type="ARBA" id="ARBA00022676"/>
    </source>
</evidence>
<keyword evidence="1" id="KW-0808">Transferase</keyword>
<evidence type="ECO:0000313" key="3">
    <source>
        <dbReference type="EMBL" id="CAA2629223.1"/>
    </source>
</evidence>
<dbReference type="AlphaFoldDB" id="A0A7I8JEC4"/>
<dbReference type="SUPFAM" id="SSF53756">
    <property type="entry name" value="UDP-Glycosyltransferase/glycogen phosphorylase"/>
    <property type="match status" value="1"/>
</dbReference>
<gene>
    <name evidence="3" type="ORF">SI7747_11014861</name>
</gene>
<dbReference type="EMBL" id="LR743598">
    <property type="protein sequence ID" value="CAA2629223.1"/>
    <property type="molecule type" value="Genomic_DNA"/>
</dbReference>
<reference evidence="3 4" key="1">
    <citation type="submission" date="2019-12" db="EMBL/GenBank/DDBJ databases">
        <authorList>
            <person name="Scholz U."/>
            <person name="Mascher M."/>
            <person name="Fiebig A."/>
        </authorList>
    </citation>
    <scope>NUCLEOTIDE SEQUENCE</scope>
</reference>
<dbReference type="EMBL" id="CACRZD030000011">
    <property type="protein sequence ID" value="CAA6668467.1"/>
    <property type="molecule type" value="Genomic_DNA"/>
</dbReference>